<dbReference type="InterPro" id="IPR004805">
    <property type="entry name" value="DnaE2/DnaE/PolC"/>
</dbReference>
<feature type="domain" description="Polymerase/histidinol phosphatase N-terminal" evidence="14">
    <location>
        <begin position="13"/>
        <end position="80"/>
    </location>
</feature>
<dbReference type="CDD" id="cd07434">
    <property type="entry name" value="PHP_PolIIIA_DnaE2"/>
    <property type="match status" value="1"/>
</dbReference>
<evidence type="ECO:0000259" key="14">
    <source>
        <dbReference type="SMART" id="SM00481"/>
    </source>
</evidence>
<dbReference type="HAMAP" id="MF_01902">
    <property type="entry name" value="DNApol_error_prone"/>
    <property type="match status" value="1"/>
</dbReference>
<dbReference type="PANTHER" id="PTHR32294:SF4">
    <property type="entry name" value="ERROR-PRONE DNA POLYMERASE"/>
    <property type="match status" value="1"/>
</dbReference>
<comment type="catalytic activity">
    <reaction evidence="12 13">
        <text>DNA(n) + a 2'-deoxyribonucleoside 5'-triphosphate = DNA(n+1) + diphosphate</text>
        <dbReference type="Rhea" id="RHEA:22508"/>
        <dbReference type="Rhea" id="RHEA-COMP:17339"/>
        <dbReference type="Rhea" id="RHEA-COMP:17340"/>
        <dbReference type="ChEBI" id="CHEBI:33019"/>
        <dbReference type="ChEBI" id="CHEBI:61560"/>
        <dbReference type="ChEBI" id="CHEBI:173112"/>
        <dbReference type="EC" id="2.7.7.7"/>
    </reaction>
</comment>
<dbReference type="SMART" id="SM00481">
    <property type="entry name" value="POLIIIAc"/>
    <property type="match status" value="1"/>
</dbReference>
<dbReference type="InterPro" id="IPR029460">
    <property type="entry name" value="DNAPol_HHH"/>
</dbReference>
<protein>
    <recommendedName>
        <fullName evidence="4 13">Error-prone DNA polymerase</fullName>
        <ecNumber evidence="3 13">2.7.7.7</ecNumber>
    </recommendedName>
</protein>
<evidence type="ECO:0000256" key="8">
    <source>
        <dbReference type="ARBA" id="ARBA00022705"/>
    </source>
</evidence>
<dbReference type="Pfam" id="PF17657">
    <property type="entry name" value="DNA_pol3_finger"/>
    <property type="match status" value="1"/>
</dbReference>
<evidence type="ECO:0000256" key="11">
    <source>
        <dbReference type="ARBA" id="ARBA00023204"/>
    </source>
</evidence>
<keyword evidence="9 13" id="KW-0227">DNA damage</keyword>
<evidence type="ECO:0000256" key="9">
    <source>
        <dbReference type="ARBA" id="ARBA00022763"/>
    </source>
</evidence>
<dbReference type="KEGG" id="jas:FJQ89_06935"/>
<dbReference type="InterPro" id="IPR004013">
    <property type="entry name" value="PHP_dom"/>
</dbReference>
<name>A0A4Y6RCQ6_9BURK</name>
<keyword evidence="7 13" id="KW-0548">Nucleotidyltransferase</keyword>
<evidence type="ECO:0000256" key="7">
    <source>
        <dbReference type="ARBA" id="ARBA00022695"/>
    </source>
</evidence>
<dbReference type="GO" id="GO:0006281">
    <property type="term" value="P:DNA repair"/>
    <property type="evidence" value="ECO:0007669"/>
    <property type="project" value="UniProtKB-UniRule"/>
</dbReference>
<keyword evidence="10 13" id="KW-0239">DNA-directed DNA polymerase</keyword>
<evidence type="ECO:0000256" key="1">
    <source>
        <dbReference type="ARBA" id="ARBA00004496"/>
    </source>
</evidence>
<dbReference type="InterPro" id="IPR040982">
    <property type="entry name" value="DNA_pol3_finger"/>
</dbReference>
<dbReference type="AlphaFoldDB" id="A0A4Y6RCQ6"/>
<dbReference type="InterPro" id="IPR016195">
    <property type="entry name" value="Pol/histidinol_Pase-like"/>
</dbReference>
<dbReference type="Pfam" id="PF01336">
    <property type="entry name" value="tRNA_anti-codon"/>
    <property type="match status" value="1"/>
</dbReference>
<evidence type="ECO:0000256" key="6">
    <source>
        <dbReference type="ARBA" id="ARBA00022679"/>
    </source>
</evidence>
<dbReference type="GO" id="GO:0005737">
    <property type="term" value="C:cytoplasm"/>
    <property type="evidence" value="ECO:0007669"/>
    <property type="project" value="UniProtKB-SubCell"/>
</dbReference>
<dbReference type="InterPro" id="IPR011708">
    <property type="entry name" value="DNA_pol3_alpha_NTPase_dom"/>
</dbReference>
<dbReference type="OrthoDB" id="9803237at2"/>
<evidence type="ECO:0000256" key="4">
    <source>
        <dbReference type="ARBA" id="ARBA00017273"/>
    </source>
</evidence>
<comment type="subcellular location">
    <subcellularLocation>
        <location evidence="1 13">Cytoplasm</location>
    </subcellularLocation>
</comment>
<reference evidence="15 16" key="1">
    <citation type="submission" date="2019-06" db="EMBL/GenBank/DDBJ databases">
        <title>Complete genome sequence of Janthinobacterium sp. SNU WT3 isolated from diseased rainbow trout.</title>
        <authorList>
            <person name="Oh W.T."/>
            <person name="Park S.C."/>
        </authorList>
    </citation>
    <scope>NUCLEOTIDE SEQUENCE [LARGE SCALE GENOMIC DNA]</scope>
    <source>
        <strain evidence="15 16">SNU WT3</strain>
    </source>
</reference>
<keyword evidence="11 13" id="KW-0234">DNA repair</keyword>
<dbReference type="EC" id="2.7.7.7" evidence="3 13"/>
<dbReference type="PANTHER" id="PTHR32294">
    <property type="entry name" value="DNA POLYMERASE III SUBUNIT ALPHA"/>
    <property type="match status" value="1"/>
</dbReference>
<sequence>MDQPPISTLPDYAELQCMSHYSFLHGASPPDQLVARAAQLGYEAVAMADECSLAGVVKAHVAAREWNIHLIIGSQMRVTPEDGTPPFTVLVLAMDRDGYGNLSELITAARTRADKGSYLVWPRDIANPTAPLAHIKGLPGCQLILCPKYNAPYEEIERQAEWLVRSAPGRARVALTLHHRAQDDRHRAMVEAIGAEFSLPVVATGDVVMHLRSMKIIQDTMTAIRLNTPVAQCGYQLASNAEAHLRSRLRLGNLYPRDALDETLRVAQRCTFSLDELRYEYPGEIVPEGQTPASYLREQAYIGAHWRYPHAIPDNVQAQLEYELELIGDMQYEPYFLTVFDIVRFARSQKILCQGRGSAANSAVCYCLGITEVDPSRGTLLFERFISRERDEPPDIDVDFEHQRREEVIQYIYRKYGRMRAALTAVVISYRPRSVLRDVGRALGVDLSVVDKVAKASHSWGGRADLQQRLITCGLDPNSPIAEKWAAIAERLMRFPRHLSQHPGGFVISRGPLSRLVPIENAAMPERTVIQWDKDDIDELGLLKIDILALGMLSCIARTLALISEQRGERFELGDIPHEDAATYQMISKADTVGVFQIESRAQMSMLPRMQPREFYDLVIEVAIIRPGPIQGGMINPYLRRRQGLEAVTYPSPEIEAVLRRTLGVPIFQEQVMSIAMTAAGFTAGEADRLRRAMAAWKRKGGLEQFEDQLMSGMAERGYSLEFATSIVGQIRGFAEYGFPESHAHSFALLAYASSWLKCHHPAEFLAALLNSQPMGFYSCSSLVQDARRHDVEVRPVDVCTSGWEASLEPMADGRLAVRLGLNNINGMVREAAWRIEEARAAAPFKNTRDVAMRAQLDAGDMKALASANALVTLTGNRRMAMWDAAASVPERDLMRATTIAEPVLELAPPTEADDIVADYRHLGLTLGRHPLALLRERLNKMRFVPSDILNTFSDGQLARGCGIVTVRQRPETAKGVIFLTLEDEFGTINIIVWPTLVEKQRAELMNASLLGVYGIWQSKSGVRNLIAKRLVDCSHLLGQLDTRSRNFH</sequence>
<dbReference type="Proteomes" id="UP000316665">
    <property type="component" value="Chromosome"/>
</dbReference>
<dbReference type="InterPro" id="IPR004365">
    <property type="entry name" value="NA-bd_OB_tRNA"/>
</dbReference>
<dbReference type="Gene3D" id="1.10.150.870">
    <property type="match status" value="1"/>
</dbReference>
<dbReference type="Gene3D" id="3.20.20.140">
    <property type="entry name" value="Metal-dependent hydrolases"/>
    <property type="match status" value="1"/>
</dbReference>
<gene>
    <name evidence="13" type="primary">dnaE2</name>
    <name evidence="15" type="ORF">FJQ89_06935</name>
</gene>
<keyword evidence="16" id="KW-1185">Reference proteome</keyword>
<dbReference type="EMBL" id="CP041185">
    <property type="protein sequence ID" value="QDG70180.1"/>
    <property type="molecule type" value="Genomic_DNA"/>
</dbReference>
<organism evidence="15 16">
    <name type="scientific">Janthinobacterium tructae</name>
    <dbReference type="NCBI Taxonomy" id="2590869"/>
    <lineage>
        <taxon>Bacteria</taxon>
        <taxon>Pseudomonadati</taxon>
        <taxon>Pseudomonadota</taxon>
        <taxon>Betaproteobacteria</taxon>
        <taxon>Burkholderiales</taxon>
        <taxon>Oxalobacteraceae</taxon>
        <taxon>Janthinobacterium</taxon>
    </lineage>
</organism>
<dbReference type="SUPFAM" id="SSF89550">
    <property type="entry name" value="PHP domain-like"/>
    <property type="match status" value="1"/>
</dbReference>
<keyword evidence="5 13" id="KW-0963">Cytoplasm</keyword>
<dbReference type="NCBIfam" id="TIGR00594">
    <property type="entry name" value="polc"/>
    <property type="match status" value="1"/>
</dbReference>
<evidence type="ECO:0000256" key="5">
    <source>
        <dbReference type="ARBA" id="ARBA00022490"/>
    </source>
</evidence>
<evidence type="ECO:0000256" key="13">
    <source>
        <dbReference type="HAMAP-Rule" id="MF_01902"/>
    </source>
</evidence>
<dbReference type="CDD" id="cd04485">
    <property type="entry name" value="DnaE_OBF"/>
    <property type="match status" value="1"/>
</dbReference>
<comment type="similarity">
    <text evidence="2 13">Belongs to the DNA polymerase type-C family. DnaE2 subfamily.</text>
</comment>
<dbReference type="GO" id="GO:0006260">
    <property type="term" value="P:DNA replication"/>
    <property type="evidence" value="ECO:0007669"/>
    <property type="project" value="UniProtKB-KW"/>
</dbReference>
<accession>A0A4Y6RCQ6</accession>
<evidence type="ECO:0000313" key="16">
    <source>
        <dbReference type="Proteomes" id="UP000316665"/>
    </source>
</evidence>
<evidence type="ECO:0000256" key="3">
    <source>
        <dbReference type="ARBA" id="ARBA00012417"/>
    </source>
</evidence>
<evidence type="ECO:0000256" key="2">
    <source>
        <dbReference type="ARBA" id="ARBA00007391"/>
    </source>
</evidence>
<dbReference type="GO" id="GO:0003887">
    <property type="term" value="F:DNA-directed DNA polymerase activity"/>
    <property type="evidence" value="ECO:0007669"/>
    <property type="project" value="UniProtKB-UniRule"/>
</dbReference>
<dbReference type="RefSeq" id="WP_141169612.1">
    <property type="nucleotide sequence ID" value="NZ_CP041185.1"/>
</dbReference>
<dbReference type="Pfam" id="PF02811">
    <property type="entry name" value="PHP"/>
    <property type="match status" value="1"/>
</dbReference>
<dbReference type="NCBIfam" id="NF004225">
    <property type="entry name" value="PRK05672.1"/>
    <property type="match status" value="1"/>
</dbReference>
<evidence type="ECO:0000256" key="10">
    <source>
        <dbReference type="ARBA" id="ARBA00022932"/>
    </source>
</evidence>
<keyword evidence="8 13" id="KW-0235">DNA replication</keyword>
<evidence type="ECO:0000313" key="15">
    <source>
        <dbReference type="EMBL" id="QDG70180.1"/>
    </source>
</evidence>
<dbReference type="GO" id="GO:0003676">
    <property type="term" value="F:nucleic acid binding"/>
    <property type="evidence" value="ECO:0007669"/>
    <property type="project" value="InterPro"/>
</dbReference>
<dbReference type="Pfam" id="PF07733">
    <property type="entry name" value="DNA_pol3_alpha"/>
    <property type="match status" value="1"/>
</dbReference>
<proteinExistence type="inferred from homology"/>
<evidence type="ECO:0000256" key="12">
    <source>
        <dbReference type="ARBA" id="ARBA00049244"/>
    </source>
</evidence>
<dbReference type="Pfam" id="PF14579">
    <property type="entry name" value="HHH_6"/>
    <property type="match status" value="1"/>
</dbReference>
<keyword evidence="6 13" id="KW-0808">Transferase</keyword>
<comment type="function">
    <text evidence="13">DNA polymerase involved in damage-induced mutagenesis and translesion synthesis (TLS). It is not the major replicative DNA polymerase.</text>
</comment>
<dbReference type="GO" id="GO:0008408">
    <property type="term" value="F:3'-5' exonuclease activity"/>
    <property type="evidence" value="ECO:0007669"/>
    <property type="project" value="InterPro"/>
</dbReference>
<dbReference type="InterPro" id="IPR003141">
    <property type="entry name" value="Pol/His_phosphatase_N"/>
</dbReference>
<dbReference type="InterPro" id="IPR023073">
    <property type="entry name" value="DnaE2"/>
</dbReference>